<dbReference type="Pfam" id="PF20108">
    <property type="entry name" value="DUF6498"/>
    <property type="match status" value="1"/>
</dbReference>
<feature type="transmembrane region" description="Helical" evidence="1">
    <location>
        <begin position="68"/>
        <end position="90"/>
    </location>
</feature>
<keyword evidence="1" id="KW-0812">Transmembrane</keyword>
<feature type="transmembrane region" description="Helical" evidence="1">
    <location>
        <begin position="37"/>
        <end position="56"/>
    </location>
</feature>
<reference evidence="2" key="1">
    <citation type="journal article" date="2020" name="mSystems">
        <title>Genome- and Community-Level Interaction Insights into Carbon Utilization and Element Cycling Functions of Hydrothermarchaeota in Hydrothermal Sediment.</title>
        <authorList>
            <person name="Zhou Z."/>
            <person name="Liu Y."/>
            <person name="Xu W."/>
            <person name="Pan J."/>
            <person name="Luo Z.H."/>
            <person name="Li M."/>
        </authorList>
    </citation>
    <scope>NUCLEOTIDE SEQUENCE [LARGE SCALE GENOMIC DNA]</scope>
    <source>
        <strain evidence="2">HyVt-485</strain>
    </source>
</reference>
<dbReference type="AlphaFoldDB" id="A0A7C5LUP0"/>
<keyword evidence="1" id="KW-0472">Membrane</keyword>
<evidence type="ECO:0000256" key="1">
    <source>
        <dbReference type="SAM" id="Phobius"/>
    </source>
</evidence>
<proteinExistence type="predicted"/>
<keyword evidence="1" id="KW-1133">Transmembrane helix</keyword>
<evidence type="ECO:0000313" key="2">
    <source>
        <dbReference type="EMBL" id="HHL43874.1"/>
    </source>
</evidence>
<dbReference type="EMBL" id="DRMJ01000506">
    <property type="protein sequence ID" value="HHL43874.1"/>
    <property type="molecule type" value="Genomic_DNA"/>
</dbReference>
<comment type="caution">
    <text evidence="2">The sequence shown here is derived from an EMBL/GenBank/DDBJ whole genome shotgun (WGS) entry which is preliminary data.</text>
</comment>
<name>A0A7C5LUP0_9PROT</name>
<feature type="transmembrane region" description="Helical" evidence="1">
    <location>
        <begin position="12"/>
        <end position="31"/>
    </location>
</feature>
<protein>
    <submittedName>
        <fullName evidence="2">Uncharacterized protein</fullName>
    </submittedName>
</protein>
<feature type="transmembrane region" description="Helical" evidence="1">
    <location>
        <begin position="140"/>
        <end position="160"/>
    </location>
</feature>
<organism evidence="2">
    <name type="scientific">Hellea balneolensis</name>
    <dbReference type="NCBI Taxonomy" id="287478"/>
    <lineage>
        <taxon>Bacteria</taxon>
        <taxon>Pseudomonadati</taxon>
        <taxon>Pseudomonadota</taxon>
        <taxon>Alphaproteobacteria</taxon>
        <taxon>Maricaulales</taxon>
        <taxon>Robiginitomaculaceae</taxon>
        <taxon>Hellea</taxon>
    </lineage>
</organism>
<feature type="transmembrane region" description="Helical" evidence="1">
    <location>
        <begin position="102"/>
        <end position="120"/>
    </location>
</feature>
<dbReference type="InterPro" id="IPR045466">
    <property type="entry name" value="DUF6498"/>
</dbReference>
<sequence>MIVPTRLSRSAWMLIFANLTPIFGVMFLGWSVRSVLVLYWLENVIVGVFNIPKILISDGTTADRISTAIFFLVHFGGFTAIHGAFVFTLFKEPAGSSGAGMAAFYGFSLLSLFLSHLYSFKTNFIGKGEYLDRDPQTQMFIPYGRVVVMHLVVLFGGIMLTKFGSPMPALLLLIVLKTGIDLIAHKLEHSA</sequence>
<gene>
    <name evidence="2" type="ORF">ENJ42_09660</name>
</gene>
<dbReference type="Proteomes" id="UP000885830">
    <property type="component" value="Unassembled WGS sequence"/>
</dbReference>
<accession>A0A7C5LUP0</accession>